<evidence type="ECO:0000313" key="1">
    <source>
        <dbReference type="EMBL" id="CAD7588904.1"/>
    </source>
</evidence>
<proteinExistence type="predicted"/>
<organism evidence="1">
    <name type="scientific">Timema genevievae</name>
    <name type="common">Walking stick</name>
    <dbReference type="NCBI Taxonomy" id="629358"/>
    <lineage>
        <taxon>Eukaryota</taxon>
        <taxon>Metazoa</taxon>
        <taxon>Ecdysozoa</taxon>
        <taxon>Arthropoda</taxon>
        <taxon>Hexapoda</taxon>
        <taxon>Insecta</taxon>
        <taxon>Pterygota</taxon>
        <taxon>Neoptera</taxon>
        <taxon>Polyneoptera</taxon>
        <taxon>Phasmatodea</taxon>
        <taxon>Timematodea</taxon>
        <taxon>Timematoidea</taxon>
        <taxon>Timematidae</taxon>
        <taxon>Timema</taxon>
    </lineage>
</organism>
<dbReference type="AlphaFoldDB" id="A0A7R9JT43"/>
<accession>A0A7R9JT43</accession>
<reference evidence="1" key="1">
    <citation type="submission" date="2020-11" db="EMBL/GenBank/DDBJ databases">
        <authorList>
            <person name="Tran Van P."/>
        </authorList>
    </citation>
    <scope>NUCLEOTIDE SEQUENCE</scope>
</reference>
<gene>
    <name evidence="1" type="ORF">TGEB3V08_LOCUS2922</name>
</gene>
<name>A0A7R9JT43_TIMGE</name>
<protein>
    <submittedName>
        <fullName evidence="1">Uncharacterized protein</fullName>
    </submittedName>
</protein>
<dbReference type="EMBL" id="OE839900">
    <property type="protein sequence ID" value="CAD7588904.1"/>
    <property type="molecule type" value="Genomic_DNA"/>
</dbReference>
<sequence>MEKKAFTVKIEPEKSLEYNLNQEVNLEIKTELDTPIKSEVVLKEEIYDFEQLEYEPDSILFPSIREELDIDLKSSIKILGSLSDSNQDYESEKFQPLIIPVMKALQSNFECSNFTEQFGSSQVKVKLEMTSSAKPKRKRATCKEEGCSTYALKGGRCFKHGGTRNKCKEEGCCKYAKKGEALTKLKLSLLEQCGLRWPRWPHGRLVIGLELSRDHISALLAFYSERNKPMETRLYLERSLSVVLSGFLWDRTT</sequence>